<dbReference type="PANTHER" id="PTHR42887:SF2">
    <property type="entry name" value="OS12G0638800 PROTEIN"/>
    <property type="match status" value="1"/>
</dbReference>
<dbReference type="InterPro" id="IPR004792">
    <property type="entry name" value="BaiN-like"/>
</dbReference>
<dbReference type="EMBL" id="GBRH01202576">
    <property type="protein sequence ID" value="JAD95319.1"/>
    <property type="molecule type" value="Transcribed_RNA"/>
</dbReference>
<dbReference type="AlphaFoldDB" id="A0A0A9E3F9"/>
<protein>
    <recommendedName>
        <fullName evidence="2">FAD/NAD(P)-binding domain-containing protein</fullName>
    </recommendedName>
</protein>
<name>A0A0A9E3F9_ARUDO</name>
<dbReference type="PANTHER" id="PTHR42887">
    <property type="entry name" value="OS12G0638800 PROTEIN"/>
    <property type="match status" value="1"/>
</dbReference>
<evidence type="ECO:0000313" key="1">
    <source>
        <dbReference type="EMBL" id="JAD95319.1"/>
    </source>
</evidence>
<dbReference type="Gene3D" id="3.50.50.60">
    <property type="entry name" value="FAD/NAD(P)-binding domain"/>
    <property type="match status" value="1"/>
</dbReference>
<organism evidence="1">
    <name type="scientific">Arundo donax</name>
    <name type="common">Giant reed</name>
    <name type="synonym">Donax arundinaceus</name>
    <dbReference type="NCBI Taxonomy" id="35708"/>
    <lineage>
        <taxon>Eukaryota</taxon>
        <taxon>Viridiplantae</taxon>
        <taxon>Streptophyta</taxon>
        <taxon>Embryophyta</taxon>
        <taxon>Tracheophyta</taxon>
        <taxon>Spermatophyta</taxon>
        <taxon>Magnoliopsida</taxon>
        <taxon>Liliopsida</taxon>
        <taxon>Poales</taxon>
        <taxon>Poaceae</taxon>
        <taxon>PACMAD clade</taxon>
        <taxon>Arundinoideae</taxon>
        <taxon>Arundineae</taxon>
        <taxon>Arundo</taxon>
    </lineage>
</organism>
<evidence type="ECO:0008006" key="2">
    <source>
        <dbReference type="Google" id="ProtNLM"/>
    </source>
</evidence>
<dbReference type="InterPro" id="IPR036188">
    <property type="entry name" value="FAD/NAD-bd_sf"/>
</dbReference>
<reference evidence="1" key="2">
    <citation type="journal article" date="2015" name="Data Brief">
        <title>Shoot transcriptome of the giant reed, Arundo donax.</title>
        <authorList>
            <person name="Barrero R.A."/>
            <person name="Guerrero F.D."/>
            <person name="Moolhuijzen P."/>
            <person name="Goolsby J.A."/>
            <person name="Tidwell J."/>
            <person name="Bellgard S.E."/>
            <person name="Bellgard M.I."/>
        </authorList>
    </citation>
    <scope>NUCLEOTIDE SEQUENCE</scope>
    <source>
        <tissue evidence="1">Shoot tissue taken approximately 20 cm above the soil surface</tissue>
    </source>
</reference>
<accession>A0A0A9E3F9</accession>
<reference evidence="1" key="1">
    <citation type="submission" date="2014-09" db="EMBL/GenBank/DDBJ databases">
        <authorList>
            <person name="Magalhaes I.L.F."/>
            <person name="Oliveira U."/>
            <person name="Santos F.R."/>
            <person name="Vidigal T.H.D.A."/>
            <person name="Brescovit A.D."/>
            <person name="Santos A.J."/>
        </authorList>
    </citation>
    <scope>NUCLEOTIDE SEQUENCE</scope>
    <source>
        <tissue evidence="1">Shoot tissue taken approximately 20 cm above the soil surface</tissue>
    </source>
</reference>
<sequence length="149" mass="15994">MVLSLRRKMTAVFPVSDNSASVVDCLLNEARKLGVSLQAGKAVSSASVTEHGKFVLKVEKRTVDFVDYINANYVLVATGSSQQGYSIAAHLGHSIIAPVPSLFTFKIADKRLADLSGVTFPVVKARLKLDGVQKSIPELTQIGPMLVTH</sequence>
<proteinExistence type="predicted"/>
<dbReference type="SUPFAM" id="SSF51905">
    <property type="entry name" value="FAD/NAD(P)-binding domain"/>
    <property type="match status" value="1"/>
</dbReference>